<accession>A0A833JDM7</accession>
<name>A0A833JDM7_9BACT</name>
<keyword evidence="5 8" id="KW-0812">Transmembrane</keyword>
<evidence type="ECO:0000256" key="7">
    <source>
        <dbReference type="ARBA" id="ARBA00023136"/>
    </source>
</evidence>
<proteinExistence type="inferred from homology"/>
<dbReference type="EMBL" id="WFLN01000005">
    <property type="protein sequence ID" value="KAB8031859.1"/>
    <property type="molecule type" value="Genomic_DNA"/>
</dbReference>
<evidence type="ECO:0000256" key="2">
    <source>
        <dbReference type="ARBA" id="ARBA00010735"/>
    </source>
</evidence>
<dbReference type="PANTHER" id="PTHR34979:SF1">
    <property type="entry name" value="INNER MEMBRANE PROTEIN YGAZ"/>
    <property type="match status" value="1"/>
</dbReference>
<feature type="transmembrane region" description="Helical" evidence="8">
    <location>
        <begin position="73"/>
        <end position="97"/>
    </location>
</feature>
<dbReference type="GO" id="GO:0005886">
    <property type="term" value="C:plasma membrane"/>
    <property type="evidence" value="ECO:0007669"/>
    <property type="project" value="UniProtKB-SubCell"/>
</dbReference>
<evidence type="ECO:0000256" key="3">
    <source>
        <dbReference type="ARBA" id="ARBA00022448"/>
    </source>
</evidence>
<protein>
    <recommendedName>
        <fullName evidence="11">Branched-chain amino acid ABC transporter permease</fullName>
    </recommendedName>
</protein>
<feature type="transmembrane region" description="Helical" evidence="8">
    <location>
        <begin position="21"/>
        <end position="41"/>
    </location>
</feature>
<feature type="transmembrane region" description="Helical" evidence="8">
    <location>
        <begin position="190"/>
        <end position="207"/>
    </location>
</feature>
<sequence length="239" mass="27223">MELPLTNRQLFREGLIDALPIWLSFFFMFSSLGSICQANHLNDINSLLLTLLIFAAPAQLAILYALKQDVNILYIIFIVFVVNFRFLLNSAVMAPYFRNAKPIHSFIAMLMFSASTFTVAYTKFKSEDFKQGHIAYFYGVAIPSYIFALVSTMFGYYFVKEFSDERIPLIFMIVMPLHFAALTARRYPDIFAIVATLSGFLAMPFIQSLKINFIEIIYALIIGVLFCVLDARKKGKSNA</sequence>
<feature type="transmembrane region" description="Helical" evidence="8">
    <location>
        <begin position="103"/>
        <end position="122"/>
    </location>
</feature>
<evidence type="ECO:0000256" key="4">
    <source>
        <dbReference type="ARBA" id="ARBA00022475"/>
    </source>
</evidence>
<reference evidence="9 10" key="1">
    <citation type="submission" date="2019-10" db="EMBL/GenBank/DDBJ databases">
        <title>New genus of Silvanigrellaceae.</title>
        <authorList>
            <person name="Pitt A."/>
            <person name="Hahn M.W."/>
        </authorList>
    </citation>
    <scope>NUCLEOTIDE SEQUENCE [LARGE SCALE GENOMIC DNA]</scope>
    <source>
        <strain evidence="9 10">33A1-SZDP</strain>
    </source>
</reference>
<comment type="subcellular location">
    <subcellularLocation>
        <location evidence="1">Cell membrane</location>
        <topology evidence="1">Multi-pass membrane protein</topology>
    </subcellularLocation>
</comment>
<dbReference type="GO" id="GO:1903785">
    <property type="term" value="P:L-valine transmembrane transport"/>
    <property type="evidence" value="ECO:0007669"/>
    <property type="project" value="TreeGrafter"/>
</dbReference>
<evidence type="ECO:0000256" key="6">
    <source>
        <dbReference type="ARBA" id="ARBA00022989"/>
    </source>
</evidence>
<feature type="transmembrane region" description="Helical" evidence="8">
    <location>
        <begin position="47"/>
        <end position="66"/>
    </location>
</feature>
<keyword evidence="10" id="KW-1185">Reference proteome</keyword>
<evidence type="ECO:0000256" key="8">
    <source>
        <dbReference type="SAM" id="Phobius"/>
    </source>
</evidence>
<evidence type="ECO:0000313" key="10">
    <source>
        <dbReference type="Proteomes" id="UP000442694"/>
    </source>
</evidence>
<feature type="transmembrane region" description="Helical" evidence="8">
    <location>
        <begin position="134"/>
        <end position="159"/>
    </location>
</feature>
<dbReference type="Proteomes" id="UP000442694">
    <property type="component" value="Unassembled WGS sequence"/>
</dbReference>
<dbReference type="InterPro" id="IPR011606">
    <property type="entry name" value="Brnchd-chn_aa_trnsp_permease"/>
</dbReference>
<dbReference type="PANTHER" id="PTHR34979">
    <property type="entry name" value="INNER MEMBRANE PROTEIN YGAZ"/>
    <property type="match status" value="1"/>
</dbReference>
<evidence type="ECO:0000256" key="5">
    <source>
        <dbReference type="ARBA" id="ARBA00022692"/>
    </source>
</evidence>
<comment type="caution">
    <text evidence="9">The sequence shown here is derived from an EMBL/GenBank/DDBJ whole genome shotgun (WGS) entry which is preliminary data.</text>
</comment>
<evidence type="ECO:0000256" key="1">
    <source>
        <dbReference type="ARBA" id="ARBA00004651"/>
    </source>
</evidence>
<dbReference type="Pfam" id="PF03591">
    <property type="entry name" value="AzlC"/>
    <property type="match status" value="1"/>
</dbReference>
<keyword evidence="3" id="KW-0813">Transport</keyword>
<feature type="transmembrane region" description="Helical" evidence="8">
    <location>
        <begin position="213"/>
        <end position="231"/>
    </location>
</feature>
<organism evidence="9 10">
    <name type="scientific">Fluviispira multicolorata</name>
    <dbReference type="NCBI Taxonomy" id="2654512"/>
    <lineage>
        <taxon>Bacteria</taxon>
        <taxon>Pseudomonadati</taxon>
        <taxon>Bdellovibrionota</taxon>
        <taxon>Oligoflexia</taxon>
        <taxon>Silvanigrellales</taxon>
        <taxon>Silvanigrellaceae</taxon>
        <taxon>Fluviispira</taxon>
    </lineage>
</organism>
<comment type="similarity">
    <text evidence="2">Belongs to the AzlC family.</text>
</comment>
<evidence type="ECO:0008006" key="11">
    <source>
        <dbReference type="Google" id="ProtNLM"/>
    </source>
</evidence>
<evidence type="ECO:0000313" key="9">
    <source>
        <dbReference type="EMBL" id="KAB8031859.1"/>
    </source>
</evidence>
<keyword evidence="7 8" id="KW-0472">Membrane</keyword>
<keyword evidence="4" id="KW-1003">Cell membrane</keyword>
<keyword evidence="6 8" id="KW-1133">Transmembrane helix</keyword>
<gene>
    <name evidence="9" type="ORF">GCL57_04235</name>
</gene>
<dbReference type="AlphaFoldDB" id="A0A833JDM7"/>